<dbReference type="GO" id="GO:0000122">
    <property type="term" value="P:negative regulation of transcription by RNA polymerase II"/>
    <property type="evidence" value="ECO:0007669"/>
    <property type="project" value="TreeGrafter"/>
</dbReference>
<dbReference type="Pfam" id="PF08790">
    <property type="entry name" value="zf-LYAR"/>
    <property type="match status" value="1"/>
</dbReference>
<feature type="domain" description="Cell growth-regulating nucleolar protein-like winged helix" evidence="10">
    <location>
        <begin position="257"/>
        <end position="326"/>
    </location>
</feature>
<feature type="compositionally biased region" description="Polar residues" evidence="8">
    <location>
        <begin position="145"/>
        <end position="170"/>
    </location>
</feature>
<evidence type="ECO:0000256" key="6">
    <source>
        <dbReference type="ARBA" id="ARBA00023242"/>
    </source>
</evidence>
<sequence>MVFFICNHCGESMKKQVVSNHAYRCRGQINVSCMDCNKDFYGQAYVAHTTCISEEQKYAAKGFVVKEKKGVKKQESWISLVRSIPERNNNLSPGVKSVFKIIVQKDNIPRKCKAFVNFFNNSHKYISTKDVEEAWALIEREVKSENQTPAGQNGVKTEPSVPTLNGTSDPVKNGEPQQAVAEKESAATRQKKRKTEDALENDHEQVEPSQTTKQKKRKTKDTSVNGHEDEAALLANETNGADATETEQQQEQNGEQEKFQWSEVIRELLLAKNNQMKLSKLKKKVMKRYQQTTGSSQTGEKFEKKFQKKIAKNGFVVENDTVRLVEAA</sequence>
<organism evidence="11 12">
    <name type="scientific">Anopheles maculatus</name>
    <dbReference type="NCBI Taxonomy" id="74869"/>
    <lineage>
        <taxon>Eukaryota</taxon>
        <taxon>Metazoa</taxon>
        <taxon>Ecdysozoa</taxon>
        <taxon>Arthropoda</taxon>
        <taxon>Hexapoda</taxon>
        <taxon>Insecta</taxon>
        <taxon>Pterygota</taxon>
        <taxon>Neoptera</taxon>
        <taxon>Endopterygota</taxon>
        <taxon>Diptera</taxon>
        <taxon>Nematocera</taxon>
        <taxon>Culicoidea</taxon>
        <taxon>Culicidae</taxon>
        <taxon>Anophelinae</taxon>
        <taxon>Anopheles</taxon>
        <taxon>Anopheles maculatus group</taxon>
    </lineage>
</organism>
<feature type="compositionally biased region" description="Basic and acidic residues" evidence="8">
    <location>
        <begin position="194"/>
        <end position="206"/>
    </location>
</feature>
<feature type="domain" description="Zinc finger C2H2 LYAR-type" evidence="9">
    <location>
        <begin position="31"/>
        <end position="58"/>
    </location>
</feature>
<evidence type="ECO:0000256" key="2">
    <source>
        <dbReference type="ARBA" id="ARBA00022723"/>
    </source>
</evidence>
<dbReference type="AlphaFoldDB" id="A0A182T8N4"/>
<evidence type="ECO:0000256" key="7">
    <source>
        <dbReference type="PROSITE-ProRule" id="PRU01145"/>
    </source>
</evidence>
<evidence type="ECO:0000256" key="4">
    <source>
        <dbReference type="ARBA" id="ARBA00022771"/>
    </source>
</evidence>
<evidence type="ECO:0000256" key="3">
    <source>
        <dbReference type="ARBA" id="ARBA00022737"/>
    </source>
</evidence>
<feature type="region of interest" description="Disordered" evidence="8">
    <location>
        <begin position="144"/>
        <end position="259"/>
    </location>
</feature>
<keyword evidence="6" id="KW-0539">Nucleus</keyword>
<dbReference type="PANTHER" id="PTHR13100:SF10">
    <property type="entry name" value="CELL GROWTH-REGULATING NUCLEOLAR PROTEIN"/>
    <property type="match status" value="1"/>
</dbReference>
<evidence type="ECO:0000256" key="5">
    <source>
        <dbReference type="ARBA" id="ARBA00022833"/>
    </source>
</evidence>
<reference evidence="12" key="1">
    <citation type="submission" date="2013-09" db="EMBL/GenBank/DDBJ databases">
        <title>The Genome Sequence of Anopheles maculatus species B.</title>
        <authorList>
            <consortium name="The Broad Institute Genomics Platform"/>
            <person name="Neafsey D.E."/>
            <person name="Besansky N."/>
            <person name="Howell P."/>
            <person name="Walton C."/>
            <person name="Young S.K."/>
            <person name="Zeng Q."/>
            <person name="Gargeya S."/>
            <person name="Fitzgerald M."/>
            <person name="Haas B."/>
            <person name="Abouelleil A."/>
            <person name="Allen A.W."/>
            <person name="Alvarado L."/>
            <person name="Arachchi H.M."/>
            <person name="Berlin A.M."/>
            <person name="Chapman S.B."/>
            <person name="Gainer-Dewar J."/>
            <person name="Goldberg J."/>
            <person name="Griggs A."/>
            <person name="Gujja S."/>
            <person name="Hansen M."/>
            <person name="Howarth C."/>
            <person name="Imamovic A."/>
            <person name="Ireland A."/>
            <person name="Larimer J."/>
            <person name="McCowan C."/>
            <person name="Murphy C."/>
            <person name="Pearson M."/>
            <person name="Poon T.W."/>
            <person name="Priest M."/>
            <person name="Roberts A."/>
            <person name="Saif S."/>
            <person name="Shea T."/>
            <person name="Sisk P."/>
            <person name="Sykes S."/>
            <person name="Wortman J."/>
            <person name="Nusbaum C."/>
            <person name="Birren B."/>
        </authorList>
    </citation>
    <scope>NUCLEOTIDE SEQUENCE [LARGE SCALE GENOMIC DNA]</scope>
    <source>
        <strain evidence="12">maculatus3</strain>
    </source>
</reference>
<reference evidence="11" key="2">
    <citation type="submission" date="2020-05" db="UniProtKB">
        <authorList>
            <consortium name="EnsemblMetazoa"/>
        </authorList>
    </citation>
    <scope>IDENTIFICATION</scope>
    <source>
        <strain evidence="11">maculatus3</strain>
    </source>
</reference>
<keyword evidence="3" id="KW-0677">Repeat</keyword>
<name>A0A182T8N4_9DIPT</name>
<keyword evidence="5" id="KW-0862">Zinc</keyword>
<evidence type="ECO:0000259" key="10">
    <source>
        <dbReference type="Pfam" id="PF25879"/>
    </source>
</evidence>
<evidence type="ECO:0000313" key="12">
    <source>
        <dbReference type="Proteomes" id="UP000075901"/>
    </source>
</evidence>
<keyword evidence="4 7" id="KW-0863">Zinc-finger</keyword>
<dbReference type="Pfam" id="PF25879">
    <property type="entry name" value="WHD_LYAR"/>
    <property type="match status" value="1"/>
</dbReference>
<dbReference type="InterPro" id="IPR036236">
    <property type="entry name" value="Znf_C2H2_sf"/>
</dbReference>
<keyword evidence="2" id="KW-0479">Metal-binding</keyword>
<proteinExistence type="predicted"/>
<dbReference type="Gene3D" id="3.30.1490.490">
    <property type="match status" value="1"/>
</dbReference>
<dbReference type="InterPro" id="IPR058719">
    <property type="entry name" value="WHD_LYAR"/>
</dbReference>
<dbReference type="InterPro" id="IPR014898">
    <property type="entry name" value="Znf_C2H2_LYAR"/>
</dbReference>
<dbReference type="GO" id="GO:0006364">
    <property type="term" value="P:rRNA processing"/>
    <property type="evidence" value="ECO:0007669"/>
    <property type="project" value="TreeGrafter"/>
</dbReference>
<dbReference type="PROSITE" id="PS51804">
    <property type="entry name" value="ZF_C2HC_LYAR"/>
    <property type="match status" value="2"/>
</dbReference>
<dbReference type="VEuPathDB" id="VectorBase:AMAM021845"/>
<dbReference type="PANTHER" id="PTHR13100">
    <property type="entry name" value="CELL GROWTH-REGULATING NUCLEOLAR PROTEIN LYAR"/>
    <property type="match status" value="1"/>
</dbReference>
<dbReference type="Proteomes" id="UP000075901">
    <property type="component" value="Unassembled WGS sequence"/>
</dbReference>
<evidence type="ECO:0000259" key="9">
    <source>
        <dbReference type="Pfam" id="PF08790"/>
    </source>
</evidence>
<protein>
    <submittedName>
        <fullName evidence="11">Uncharacterized protein</fullName>
    </submittedName>
</protein>
<dbReference type="EnsemblMetazoa" id="AMAM021845-RA">
    <property type="protein sequence ID" value="AMAM021845-PA"/>
    <property type="gene ID" value="AMAM021845"/>
</dbReference>
<dbReference type="GO" id="GO:0003677">
    <property type="term" value="F:DNA binding"/>
    <property type="evidence" value="ECO:0007669"/>
    <property type="project" value="InterPro"/>
</dbReference>
<dbReference type="GO" id="GO:0005730">
    <property type="term" value="C:nucleolus"/>
    <property type="evidence" value="ECO:0007669"/>
    <property type="project" value="TreeGrafter"/>
</dbReference>
<evidence type="ECO:0000313" key="11">
    <source>
        <dbReference type="EnsemblMetazoa" id="AMAM021845-PA"/>
    </source>
</evidence>
<accession>A0A182T8N4</accession>
<dbReference type="GO" id="GO:0008270">
    <property type="term" value="F:zinc ion binding"/>
    <property type="evidence" value="ECO:0007669"/>
    <property type="project" value="UniProtKB-KW"/>
</dbReference>
<comment type="subcellular location">
    <subcellularLocation>
        <location evidence="1">Nucleus</location>
    </subcellularLocation>
</comment>
<dbReference type="FunFam" id="3.30.1490.490:FF:000001">
    <property type="entry name" value="cell growth-regulating nucleolar protein-like"/>
    <property type="match status" value="1"/>
</dbReference>
<dbReference type="InterPro" id="IPR039999">
    <property type="entry name" value="LYAR"/>
</dbReference>
<evidence type="ECO:0000256" key="8">
    <source>
        <dbReference type="SAM" id="MobiDB-lite"/>
    </source>
</evidence>
<dbReference type="SUPFAM" id="SSF57667">
    <property type="entry name" value="beta-beta-alpha zinc fingers"/>
    <property type="match status" value="2"/>
</dbReference>
<evidence type="ECO:0000256" key="1">
    <source>
        <dbReference type="ARBA" id="ARBA00004123"/>
    </source>
</evidence>
<keyword evidence="12" id="KW-1185">Reference proteome</keyword>